<reference evidence="3 4" key="1">
    <citation type="submission" date="2024-08" db="EMBL/GenBank/DDBJ databases">
        <authorList>
            <person name="Cucini C."/>
            <person name="Frati F."/>
        </authorList>
    </citation>
    <scope>NUCLEOTIDE SEQUENCE [LARGE SCALE GENOMIC DNA]</scope>
</reference>
<keyword evidence="1" id="KW-1133">Transmembrane helix</keyword>
<protein>
    <submittedName>
        <fullName evidence="3">Uncharacterized protein</fullName>
    </submittedName>
</protein>
<evidence type="ECO:0000256" key="2">
    <source>
        <dbReference type="SAM" id="SignalP"/>
    </source>
</evidence>
<evidence type="ECO:0000313" key="3">
    <source>
        <dbReference type="EMBL" id="CAL8121978.1"/>
    </source>
</evidence>
<evidence type="ECO:0000313" key="4">
    <source>
        <dbReference type="Proteomes" id="UP001642540"/>
    </source>
</evidence>
<keyword evidence="1" id="KW-0812">Transmembrane</keyword>
<accession>A0ABP1RCE0</accession>
<keyword evidence="4" id="KW-1185">Reference proteome</keyword>
<feature type="chain" id="PRO_5045155820" evidence="2">
    <location>
        <begin position="35"/>
        <end position="656"/>
    </location>
</feature>
<sequence length="656" mass="73755">MMGQFRKYYRADMKFVSAAWLLILIAWVSTTSEATPHLGMNISMGLYKQSLPSPVFYEAFVPIIYEYTVPRYSALDITLRDWREKCRTDNFAPSYTCPVFFHYEKFLERFQSEVVPRAWTSKGTGDGSNLPSIPKMGNDFCNNIQQHFPGAITQQFGFEEYIEKLQKCPLGEMIIKRGINDYVFNIKQMFKSMNKNYENEFSNSFLGAASSKLSPAFYVNAVTTHQNGMLVAYLLEKDRWSQAELSCNAQLIPKALVRNDNLTSSLTQLRQVLKAHNLDSSINPNETSAFYKVPITDCSYIETTGNFVVRIQIPVLKKALAPSLYKLESVPFVFDDDKGSGGSRRQLCQIRTDPKTYIFDQTSGILQESKCNPNSPLCKLNNFVSSDVVSPCVSSVFSGSMEGVKKYCEMDCIPWKDIKDGLKMLPSFHQVKDDTWLVTGNPLSGVALKCQGKQDKILEQPEIGALEITLPCSCYLAYHTDSYYPQSSCKDDVEPVVKHILPVHFIRDDKLDELQRITLSSGGNAEDGTNNNSIDEPTYVVSSFVGKSYEGFGGAQSSPHVSENSEGSGNNGSLTFLWVVFVIQLIGFITMAAVLVYKYVERRRKLGAFSKERLVYNVYPSASNPNYSSSTPSTTDTYPYVESQRSSIVENNLNII</sequence>
<keyword evidence="1" id="KW-0472">Membrane</keyword>
<dbReference type="Proteomes" id="UP001642540">
    <property type="component" value="Unassembled WGS sequence"/>
</dbReference>
<feature type="transmembrane region" description="Helical" evidence="1">
    <location>
        <begin position="576"/>
        <end position="597"/>
    </location>
</feature>
<proteinExistence type="predicted"/>
<feature type="signal peptide" evidence="2">
    <location>
        <begin position="1"/>
        <end position="34"/>
    </location>
</feature>
<organism evidence="3 4">
    <name type="scientific">Orchesella dallaii</name>
    <dbReference type="NCBI Taxonomy" id="48710"/>
    <lineage>
        <taxon>Eukaryota</taxon>
        <taxon>Metazoa</taxon>
        <taxon>Ecdysozoa</taxon>
        <taxon>Arthropoda</taxon>
        <taxon>Hexapoda</taxon>
        <taxon>Collembola</taxon>
        <taxon>Entomobryomorpha</taxon>
        <taxon>Entomobryoidea</taxon>
        <taxon>Orchesellidae</taxon>
        <taxon>Orchesellinae</taxon>
        <taxon>Orchesella</taxon>
    </lineage>
</organism>
<evidence type="ECO:0000256" key="1">
    <source>
        <dbReference type="SAM" id="Phobius"/>
    </source>
</evidence>
<name>A0ABP1RCE0_9HEXA</name>
<keyword evidence="2" id="KW-0732">Signal</keyword>
<gene>
    <name evidence="3" type="ORF">ODALV1_LOCUS19620</name>
</gene>
<dbReference type="EMBL" id="CAXLJM020000066">
    <property type="protein sequence ID" value="CAL8121978.1"/>
    <property type="molecule type" value="Genomic_DNA"/>
</dbReference>
<comment type="caution">
    <text evidence="3">The sequence shown here is derived from an EMBL/GenBank/DDBJ whole genome shotgun (WGS) entry which is preliminary data.</text>
</comment>